<dbReference type="AlphaFoldDB" id="A0A7K3LY39"/>
<comment type="caution">
    <text evidence="3">The sequence shown here is derived from an EMBL/GenBank/DDBJ whole genome shotgun (WGS) entry which is preliminary data.</text>
</comment>
<dbReference type="Pfam" id="PF19870">
    <property type="entry name" value="DUF6343"/>
    <property type="match status" value="1"/>
</dbReference>
<gene>
    <name evidence="3" type="ORF">F7O44_02320</name>
</gene>
<sequence length="107" mass="11442">MNEQRARTWLRRPLPSGAEPRKARSVYRTRLGLAGFGLLLATAAATYLGVRAAGDAPAGYLAAAVFFGMIAVVAAVNVVVVGLRWRATRRDGHDGDENAGIGEYGQW</sequence>
<keyword evidence="4" id="KW-1185">Reference proteome</keyword>
<evidence type="ECO:0000313" key="4">
    <source>
        <dbReference type="Proteomes" id="UP000460435"/>
    </source>
</evidence>
<protein>
    <submittedName>
        <fullName evidence="3">Uncharacterized protein</fullName>
    </submittedName>
</protein>
<evidence type="ECO:0000313" key="3">
    <source>
        <dbReference type="EMBL" id="NDL55900.1"/>
    </source>
</evidence>
<accession>A0A7K3LY39</accession>
<feature type="region of interest" description="Disordered" evidence="1">
    <location>
        <begin position="1"/>
        <end position="21"/>
    </location>
</feature>
<keyword evidence="2" id="KW-1133">Transmembrane helix</keyword>
<evidence type="ECO:0000256" key="2">
    <source>
        <dbReference type="SAM" id="Phobius"/>
    </source>
</evidence>
<organism evidence="3 4">
    <name type="scientific">Phytoactinopolyspora mesophila</name>
    <dbReference type="NCBI Taxonomy" id="2650750"/>
    <lineage>
        <taxon>Bacteria</taxon>
        <taxon>Bacillati</taxon>
        <taxon>Actinomycetota</taxon>
        <taxon>Actinomycetes</taxon>
        <taxon>Jiangellales</taxon>
        <taxon>Jiangellaceae</taxon>
        <taxon>Phytoactinopolyspora</taxon>
    </lineage>
</organism>
<name>A0A7K3LY39_9ACTN</name>
<dbReference type="InterPro" id="IPR045924">
    <property type="entry name" value="DUF6343"/>
</dbReference>
<dbReference type="RefSeq" id="WP_162448561.1">
    <property type="nucleotide sequence ID" value="NZ_WLZY01000001.1"/>
</dbReference>
<feature type="transmembrane region" description="Helical" evidence="2">
    <location>
        <begin position="31"/>
        <end position="48"/>
    </location>
</feature>
<feature type="transmembrane region" description="Helical" evidence="2">
    <location>
        <begin position="60"/>
        <end position="83"/>
    </location>
</feature>
<keyword evidence="2" id="KW-0472">Membrane</keyword>
<dbReference type="Proteomes" id="UP000460435">
    <property type="component" value="Unassembled WGS sequence"/>
</dbReference>
<dbReference type="EMBL" id="WLZY01000001">
    <property type="protein sequence ID" value="NDL55900.1"/>
    <property type="molecule type" value="Genomic_DNA"/>
</dbReference>
<evidence type="ECO:0000256" key="1">
    <source>
        <dbReference type="SAM" id="MobiDB-lite"/>
    </source>
</evidence>
<keyword evidence="2" id="KW-0812">Transmembrane</keyword>
<proteinExistence type="predicted"/>
<reference evidence="3 4" key="1">
    <citation type="submission" date="2019-11" db="EMBL/GenBank/DDBJ databases">
        <authorList>
            <person name="Li X.-J."/>
            <person name="Feng X.-M."/>
        </authorList>
    </citation>
    <scope>NUCLEOTIDE SEQUENCE [LARGE SCALE GENOMIC DNA]</scope>
    <source>
        <strain evidence="3 4">XMNu-373</strain>
    </source>
</reference>